<reference evidence="7 8" key="1">
    <citation type="submission" date="2016-10" db="EMBL/GenBank/DDBJ databases">
        <title>Genome sequence of Nocardia seriolae strain EM150506, isolated from Anguila japonica.</title>
        <authorList>
            <person name="Han H.-J."/>
        </authorList>
    </citation>
    <scope>NUCLEOTIDE SEQUENCE [LARGE SCALE GENOMIC DNA]</scope>
    <source>
        <strain evidence="7 8">EM150506</strain>
    </source>
</reference>
<evidence type="ECO:0000256" key="4">
    <source>
        <dbReference type="ARBA" id="ARBA00023002"/>
    </source>
</evidence>
<accession>A0ABC8AV44</accession>
<dbReference type="GO" id="GO:0046872">
    <property type="term" value="F:metal ion binding"/>
    <property type="evidence" value="ECO:0007669"/>
    <property type="project" value="UniProtKB-KW"/>
</dbReference>
<protein>
    <submittedName>
        <fullName evidence="7">Cytochrome P450 107B1</fullName>
        <ecNumber evidence="7">1.14.-.-</ecNumber>
    </submittedName>
</protein>
<dbReference type="EC" id="1.14.-.-" evidence="7"/>
<keyword evidence="4 7" id="KW-0560">Oxidoreductase</keyword>
<evidence type="ECO:0000313" key="7">
    <source>
        <dbReference type="EMBL" id="APA98003.1"/>
    </source>
</evidence>
<sequence>MAADVVTFDDSYFVDPHEFYREVQRRGPIHRFVTPSGVQGWLVTGDRLARTVLTDPRIGKSRDTMLGVSSADETEIRLRQRVLRRGTEWVVSHMLGSDPPDHTRLRNAVADFFTPAAVAALLPRIDALAAEFVDSMDPGAPVDLVSALACPLPVAMICEITGLPRKHHGRI</sequence>
<dbReference type="InterPro" id="IPR002397">
    <property type="entry name" value="Cyt_P450_B"/>
</dbReference>
<dbReference type="GO" id="GO:0004497">
    <property type="term" value="F:monooxygenase activity"/>
    <property type="evidence" value="ECO:0007669"/>
    <property type="project" value="UniProtKB-KW"/>
</dbReference>
<keyword evidence="5" id="KW-0408">Iron</keyword>
<evidence type="ECO:0000256" key="1">
    <source>
        <dbReference type="ARBA" id="ARBA00010617"/>
    </source>
</evidence>
<dbReference type="SUPFAM" id="SSF48264">
    <property type="entry name" value="Cytochrome P450"/>
    <property type="match status" value="1"/>
</dbReference>
<dbReference type="PRINTS" id="PR00359">
    <property type="entry name" value="BP450"/>
</dbReference>
<dbReference type="Proteomes" id="UP000180166">
    <property type="component" value="Chromosome"/>
</dbReference>
<dbReference type="RefSeq" id="WP_071344050.1">
    <property type="nucleotide sequence ID" value="NZ_CP017839.1"/>
</dbReference>
<dbReference type="AlphaFoldDB" id="A0ABC8AV44"/>
<dbReference type="PANTHER" id="PTHR46696">
    <property type="entry name" value="P450, PUTATIVE (EUROFUNG)-RELATED"/>
    <property type="match status" value="1"/>
</dbReference>
<name>A0ABC8AV44_9NOCA</name>
<evidence type="ECO:0000256" key="5">
    <source>
        <dbReference type="ARBA" id="ARBA00023004"/>
    </source>
</evidence>
<evidence type="ECO:0000256" key="6">
    <source>
        <dbReference type="ARBA" id="ARBA00023033"/>
    </source>
</evidence>
<evidence type="ECO:0000256" key="2">
    <source>
        <dbReference type="ARBA" id="ARBA00022617"/>
    </source>
</evidence>
<dbReference type="InterPro" id="IPR036396">
    <property type="entry name" value="Cyt_P450_sf"/>
</dbReference>
<organism evidence="7 8">
    <name type="scientific">Nocardia seriolae</name>
    <dbReference type="NCBI Taxonomy" id="37332"/>
    <lineage>
        <taxon>Bacteria</taxon>
        <taxon>Bacillati</taxon>
        <taxon>Actinomycetota</taxon>
        <taxon>Actinomycetes</taxon>
        <taxon>Mycobacteriales</taxon>
        <taxon>Nocardiaceae</taxon>
        <taxon>Nocardia</taxon>
    </lineage>
</organism>
<dbReference type="EMBL" id="CP017839">
    <property type="protein sequence ID" value="APA98003.1"/>
    <property type="molecule type" value="Genomic_DNA"/>
</dbReference>
<evidence type="ECO:0000256" key="3">
    <source>
        <dbReference type="ARBA" id="ARBA00022723"/>
    </source>
</evidence>
<comment type="similarity">
    <text evidence="1">Belongs to the cytochrome P450 family.</text>
</comment>
<dbReference type="PANTHER" id="PTHR46696:SF1">
    <property type="entry name" value="CYTOCHROME P450 YJIB-RELATED"/>
    <property type="match status" value="1"/>
</dbReference>
<dbReference type="Gene3D" id="1.10.630.10">
    <property type="entry name" value="Cytochrome P450"/>
    <property type="match status" value="1"/>
</dbReference>
<keyword evidence="3" id="KW-0479">Metal-binding</keyword>
<keyword evidence="6" id="KW-0503">Monooxygenase</keyword>
<evidence type="ECO:0000313" key="8">
    <source>
        <dbReference type="Proteomes" id="UP000180166"/>
    </source>
</evidence>
<proteinExistence type="inferred from homology"/>
<keyword evidence="2" id="KW-0349">Heme</keyword>
<dbReference type="KEGG" id="nsr:NS506_03954"/>
<gene>
    <name evidence="7" type="ORF">NS506_03954</name>
</gene>